<evidence type="ECO:0000256" key="3">
    <source>
        <dbReference type="ARBA" id="ARBA00022833"/>
    </source>
</evidence>
<proteinExistence type="predicted"/>
<dbReference type="InterPro" id="IPR001841">
    <property type="entry name" value="Znf_RING"/>
</dbReference>
<name>A0A8A1MG53_AJECA</name>
<keyword evidence="3" id="KW-0862">Zinc</keyword>
<evidence type="ECO:0000256" key="4">
    <source>
        <dbReference type="PROSITE-ProRule" id="PRU00175"/>
    </source>
</evidence>
<sequence length="728" mass="85305">MSSNHVSLARISERSSIFLITDVRASELSEEDIDRAFPPTPPRRVNCRPCYHCGERISIDQRFIRCGHAMHQHCIATGGLDNGCPECREQLRGFESQPVQNCEICHFQKEMILLPCSHTICEQCITDGALVNGCPYCRRRISTYGEWRAPAPLEATAAWWSNFSPRDETENNTIQLLFSELFHINSDLFIFFGQELATLRRYLLRRYLHGEVFDEWIQQLHDSDVSERENFRQRIESITNIRILPHIPRKDDSQDADVVRYLSSFMNLEPDSDDRMTYLRLFASYAAGSGFNPCFWLPHHRMYLRATSPRQRRLVHLHMVRYIREYHDRSDMVDLSFELVPLIASDEEIDRLLSELYHIHPELWCLFEPELQRLEEIELDSTFDLNGWLDDLRRYPTIEERNEPSQLYSFFRYLDTQGQAQQFRDNQTFYLGVYNALGHELDDDTVNVRLQDANRTLQGGNQFHPNFWLPHRRMFQRATSDADRCRVISHMISYVKMYHGGNQLMSALQRSYEQQYGTVSRGGRENNLTASYPREEWVSDETEIAGYREYGSGYQVLLKTHAPRGGFFDYELVPAHRCGGLAAIMSYTRRMEEQGMAPFHFEEASIDRLRSKSKDQIRIAGRCVHHRKQRRARGTVLQQYLMLTFANEEGVYWYSKGIVEHYHNRVWVENSLLPGLYDASGLTPPEDIRQLNYQPQTSYTEETIQKISDLKARTVSIDSILRGFFLRP</sequence>
<dbReference type="SUPFAM" id="SSF57850">
    <property type="entry name" value="RING/U-box"/>
    <property type="match status" value="1"/>
</dbReference>
<dbReference type="Pfam" id="PF14447">
    <property type="entry name" value="Prok-RING_4"/>
    <property type="match status" value="1"/>
</dbReference>
<dbReference type="SMART" id="SM00184">
    <property type="entry name" value="RING"/>
    <property type="match status" value="2"/>
</dbReference>
<evidence type="ECO:0000313" key="7">
    <source>
        <dbReference type="Proteomes" id="UP000663671"/>
    </source>
</evidence>
<accession>A0A8A1MG53</accession>
<evidence type="ECO:0000259" key="5">
    <source>
        <dbReference type="PROSITE" id="PS50089"/>
    </source>
</evidence>
<gene>
    <name evidence="6" type="ORF">I7I51_01984</name>
</gene>
<dbReference type="AlphaFoldDB" id="A0A8A1MG53"/>
<feature type="domain" description="RING-type" evidence="5">
    <location>
        <begin position="102"/>
        <end position="138"/>
    </location>
</feature>
<dbReference type="EMBL" id="CP069114">
    <property type="protein sequence ID" value="QSS64909.1"/>
    <property type="molecule type" value="Genomic_DNA"/>
</dbReference>
<evidence type="ECO:0000256" key="2">
    <source>
        <dbReference type="ARBA" id="ARBA00022771"/>
    </source>
</evidence>
<dbReference type="PROSITE" id="PS00518">
    <property type="entry name" value="ZF_RING_1"/>
    <property type="match status" value="1"/>
</dbReference>
<dbReference type="OrthoDB" id="1630758at2759"/>
<dbReference type="PROSITE" id="PS50089">
    <property type="entry name" value="ZF_RING_2"/>
    <property type="match status" value="2"/>
</dbReference>
<organism evidence="6 7">
    <name type="scientific">Ajellomyces capsulatus</name>
    <name type="common">Darling's disease fungus</name>
    <name type="synonym">Histoplasma capsulatum</name>
    <dbReference type="NCBI Taxonomy" id="5037"/>
    <lineage>
        <taxon>Eukaryota</taxon>
        <taxon>Fungi</taxon>
        <taxon>Dikarya</taxon>
        <taxon>Ascomycota</taxon>
        <taxon>Pezizomycotina</taxon>
        <taxon>Eurotiomycetes</taxon>
        <taxon>Eurotiomycetidae</taxon>
        <taxon>Onygenales</taxon>
        <taxon>Ajellomycetaceae</taxon>
        <taxon>Histoplasma</taxon>
    </lineage>
</organism>
<reference evidence="6" key="1">
    <citation type="submission" date="2021-01" db="EMBL/GenBank/DDBJ databases">
        <title>Chromosome-level genome assembly of a human fungal pathogen reveals clustering of transcriptionally co-regulated genes.</title>
        <authorList>
            <person name="Voorhies M."/>
            <person name="Cohen S."/>
            <person name="Shea T.P."/>
            <person name="Petrus S."/>
            <person name="Munoz J.F."/>
            <person name="Poplawski S."/>
            <person name="Goldman W.E."/>
            <person name="Michael T."/>
            <person name="Cuomo C.A."/>
            <person name="Sil A."/>
            <person name="Beyhan S."/>
        </authorList>
    </citation>
    <scope>NUCLEOTIDE SEQUENCE</scope>
    <source>
        <strain evidence="6">WU24</strain>
    </source>
</reference>
<keyword evidence="2 4" id="KW-0863">Zinc-finger</keyword>
<dbReference type="GO" id="GO:0008270">
    <property type="term" value="F:zinc ion binding"/>
    <property type="evidence" value="ECO:0007669"/>
    <property type="project" value="UniProtKB-KW"/>
</dbReference>
<dbReference type="InterPro" id="IPR013083">
    <property type="entry name" value="Znf_RING/FYVE/PHD"/>
</dbReference>
<dbReference type="InterPro" id="IPR017907">
    <property type="entry name" value="Znf_RING_CS"/>
</dbReference>
<evidence type="ECO:0000313" key="6">
    <source>
        <dbReference type="EMBL" id="QSS64909.1"/>
    </source>
</evidence>
<keyword evidence="1" id="KW-0479">Metal-binding</keyword>
<feature type="domain" description="RING-type" evidence="5">
    <location>
        <begin position="50"/>
        <end position="88"/>
    </location>
</feature>
<evidence type="ECO:0000256" key="1">
    <source>
        <dbReference type="ARBA" id="ARBA00022723"/>
    </source>
</evidence>
<dbReference type="VEuPathDB" id="FungiDB:I7I51_01984"/>
<dbReference type="Gene3D" id="3.30.40.10">
    <property type="entry name" value="Zinc/RING finger domain, C3HC4 (zinc finger)"/>
    <property type="match status" value="1"/>
</dbReference>
<dbReference type="Proteomes" id="UP000663671">
    <property type="component" value="Chromosome 1"/>
</dbReference>
<protein>
    <recommendedName>
        <fullName evidence="5">RING-type domain-containing protein</fullName>
    </recommendedName>
</protein>